<evidence type="ECO:0000313" key="2">
    <source>
        <dbReference type="Proteomes" id="UP001221898"/>
    </source>
</evidence>
<name>A0AAD7WZW7_9TELE</name>
<dbReference type="EMBL" id="JAINUG010000010">
    <property type="protein sequence ID" value="KAJ8415170.1"/>
    <property type="molecule type" value="Genomic_DNA"/>
</dbReference>
<reference evidence="1" key="1">
    <citation type="journal article" date="2023" name="Science">
        <title>Genome structures resolve the early diversification of teleost fishes.</title>
        <authorList>
            <person name="Parey E."/>
            <person name="Louis A."/>
            <person name="Montfort J."/>
            <person name="Bouchez O."/>
            <person name="Roques C."/>
            <person name="Iampietro C."/>
            <person name="Lluch J."/>
            <person name="Castinel A."/>
            <person name="Donnadieu C."/>
            <person name="Desvignes T."/>
            <person name="Floi Bucao C."/>
            <person name="Jouanno E."/>
            <person name="Wen M."/>
            <person name="Mejri S."/>
            <person name="Dirks R."/>
            <person name="Jansen H."/>
            <person name="Henkel C."/>
            <person name="Chen W.J."/>
            <person name="Zahm M."/>
            <person name="Cabau C."/>
            <person name="Klopp C."/>
            <person name="Thompson A.W."/>
            <person name="Robinson-Rechavi M."/>
            <person name="Braasch I."/>
            <person name="Lecointre G."/>
            <person name="Bobe J."/>
            <person name="Postlethwait J.H."/>
            <person name="Berthelot C."/>
            <person name="Roest Crollius H."/>
            <person name="Guiguen Y."/>
        </authorList>
    </citation>
    <scope>NUCLEOTIDE SEQUENCE</scope>
    <source>
        <strain evidence="1">NC1722</strain>
    </source>
</reference>
<comment type="caution">
    <text evidence="1">The sequence shown here is derived from an EMBL/GenBank/DDBJ whole genome shotgun (WGS) entry which is preliminary data.</text>
</comment>
<gene>
    <name evidence="1" type="ORF">AAFF_G00008680</name>
</gene>
<accession>A0AAD7WZW7</accession>
<keyword evidence="2" id="KW-1185">Reference proteome</keyword>
<sequence>MAVGLPSFTVSINIPRAVASPKASCEFCPQMGLLCKVRKNKALSLVRRARLSRVQLLPAVHQFARSEASWLPWQAGGLELVGLGPGLPRSQIKGTGHGCAAWVPSGRKGEKSRD</sequence>
<protein>
    <submittedName>
        <fullName evidence="1">Uncharacterized protein</fullName>
    </submittedName>
</protein>
<organism evidence="1 2">
    <name type="scientific">Aldrovandia affinis</name>
    <dbReference type="NCBI Taxonomy" id="143900"/>
    <lineage>
        <taxon>Eukaryota</taxon>
        <taxon>Metazoa</taxon>
        <taxon>Chordata</taxon>
        <taxon>Craniata</taxon>
        <taxon>Vertebrata</taxon>
        <taxon>Euteleostomi</taxon>
        <taxon>Actinopterygii</taxon>
        <taxon>Neopterygii</taxon>
        <taxon>Teleostei</taxon>
        <taxon>Notacanthiformes</taxon>
        <taxon>Halosauridae</taxon>
        <taxon>Aldrovandia</taxon>
    </lineage>
</organism>
<dbReference type="Proteomes" id="UP001221898">
    <property type="component" value="Unassembled WGS sequence"/>
</dbReference>
<evidence type="ECO:0000313" key="1">
    <source>
        <dbReference type="EMBL" id="KAJ8415170.1"/>
    </source>
</evidence>
<dbReference type="AlphaFoldDB" id="A0AAD7WZW7"/>
<proteinExistence type="predicted"/>